<keyword evidence="16" id="KW-0142">cGMP-binding</keyword>
<evidence type="ECO:0000313" key="28">
    <source>
        <dbReference type="EMBL" id="CAH0367737.1"/>
    </source>
</evidence>
<evidence type="ECO:0000259" key="27">
    <source>
        <dbReference type="PROSITE" id="PS51285"/>
    </source>
</evidence>
<feature type="domain" description="Protein kinase" evidence="25">
    <location>
        <begin position="425"/>
        <end position="706"/>
    </location>
</feature>
<name>A0A8J2SGQ5_9STRA</name>
<dbReference type="SUPFAM" id="SSF56112">
    <property type="entry name" value="Protein kinase-like (PK-like)"/>
    <property type="match status" value="1"/>
</dbReference>
<keyword evidence="7" id="KW-0723">Serine/threonine-protein kinase</keyword>
<evidence type="ECO:0000256" key="19">
    <source>
        <dbReference type="ARBA" id="ARBA00047462"/>
    </source>
</evidence>
<evidence type="ECO:0000256" key="9">
    <source>
        <dbReference type="ARBA" id="ARBA00022553"/>
    </source>
</evidence>
<evidence type="ECO:0000256" key="12">
    <source>
        <dbReference type="ARBA" id="ARBA00022741"/>
    </source>
</evidence>
<dbReference type="EMBL" id="CAKKNE010000002">
    <property type="protein sequence ID" value="CAH0367737.1"/>
    <property type="molecule type" value="Genomic_DNA"/>
</dbReference>
<comment type="caution">
    <text evidence="28">The sequence shown here is derived from an EMBL/GenBank/DDBJ whole genome shotgun (WGS) entry which is preliminary data.</text>
</comment>
<evidence type="ECO:0000256" key="23">
    <source>
        <dbReference type="PIRSR" id="PIRSR000559-2"/>
    </source>
</evidence>
<feature type="domain" description="Cyclic nucleotide-binding" evidence="26">
    <location>
        <begin position="296"/>
        <end position="415"/>
    </location>
</feature>
<dbReference type="OrthoDB" id="417078at2759"/>
<evidence type="ECO:0000256" key="13">
    <source>
        <dbReference type="ARBA" id="ARBA00022777"/>
    </source>
</evidence>
<dbReference type="PANTHER" id="PTHR24353">
    <property type="entry name" value="CYCLIC NUCLEOTIDE-DEPENDENT PROTEIN KINASE"/>
    <property type="match status" value="1"/>
</dbReference>
<evidence type="ECO:0000256" key="4">
    <source>
        <dbReference type="ARBA" id="ARBA00012428"/>
    </source>
</evidence>
<evidence type="ECO:0000256" key="22">
    <source>
        <dbReference type="PIRSR" id="PIRSR000559-1"/>
    </source>
</evidence>
<dbReference type="GO" id="GO:0012505">
    <property type="term" value="C:endomembrane system"/>
    <property type="evidence" value="ECO:0007669"/>
    <property type="project" value="UniProtKB-SubCell"/>
</dbReference>
<dbReference type="InterPro" id="IPR000719">
    <property type="entry name" value="Prot_kinase_dom"/>
</dbReference>
<evidence type="ECO:0000256" key="18">
    <source>
        <dbReference type="ARBA" id="ARBA00047298"/>
    </source>
</evidence>
<dbReference type="Gene3D" id="2.60.120.10">
    <property type="entry name" value="Jelly Rolls"/>
    <property type="match status" value="3"/>
</dbReference>
<dbReference type="PROSITE" id="PS00888">
    <property type="entry name" value="CNMP_BINDING_1"/>
    <property type="match status" value="3"/>
</dbReference>
<evidence type="ECO:0000256" key="1">
    <source>
        <dbReference type="ARBA" id="ARBA00001946"/>
    </source>
</evidence>
<dbReference type="Proteomes" id="UP000789595">
    <property type="component" value="Unassembled WGS sequence"/>
</dbReference>
<evidence type="ECO:0000256" key="21">
    <source>
        <dbReference type="ARBA" id="ARBA00048679"/>
    </source>
</evidence>
<feature type="active site" description="Proton acceptor" evidence="22">
    <location>
        <position position="560"/>
    </location>
</feature>
<keyword evidence="10" id="KW-0808">Transferase</keyword>
<dbReference type="PROSITE" id="PS50011">
    <property type="entry name" value="PROTEIN_KINASE_DOM"/>
    <property type="match status" value="1"/>
</dbReference>
<dbReference type="GO" id="GO:0004691">
    <property type="term" value="F:cAMP-dependent protein kinase activity"/>
    <property type="evidence" value="ECO:0007669"/>
    <property type="project" value="TreeGrafter"/>
</dbReference>
<dbReference type="Gene3D" id="1.10.510.10">
    <property type="entry name" value="Transferase(Phosphotransferase) domain 1"/>
    <property type="match status" value="1"/>
</dbReference>
<evidence type="ECO:0000256" key="20">
    <source>
        <dbReference type="ARBA" id="ARBA00047899"/>
    </source>
</evidence>
<comment type="catalytic activity">
    <reaction evidence="20">
        <text>L-threonyl-[protein] + ATP = O-phospho-L-threonyl-[protein] + ADP + H(+)</text>
        <dbReference type="Rhea" id="RHEA:46608"/>
        <dbReference type="Rhea" id="RHEA-COMP:11060"/>
        <dbReference type="Rhea" id="RHEA-COMP:11605"/>
        <dbReference type="ChEBI" id="CHEBI:15378"/>
        <dbReference type="ChEBI" id="CHEBI:30013"/>
        <dbReference type="ChEBI" id="CHEBI:30616"/>
        <dbReference type="ChEBI" id="CHEBI:61977"/>
        <dbReference type="ChEBI" id="CHEBI:456216"/>
        <dbReference type="EC" id="2.7.11.1"/>
    </reaction>
</comment>
<dbReference type="PROSITE" id="PS00108">
    <property type="entry name" value="PROTEIN_KINASE_ST"/>
    <property type="match status" value="1"/>
</dbReference>
<dbReference type="FunFam" id="2.60.120.10:FF:000068">
    <property type="entry name" value="cGMP-dependent protein kinase"/>
    <property type="match status" value="1"/>
</dbReference>
<dbReference type="GO" id="GO:0004692">
    <property type="term" value="F:cGMP-dependent protein kinase activity"/>
    <property type="evidence" value="ECO:0007669"/>
    <property type="project" value="UniProtKB-EC"/>
</dbReference>
<evidence type="ECO:0000313" key="29">
    <source>
        <dbReference type="Proteomes" id="UP000789595"/>
    </source>
</evidence>
<sequence length="770" mass="85972">MASYFFARKKKRQPVVADPKLWSTSSVDDDKPFHAEPKSESEKQQLVSALKDHYVFSALSTNDILQVIHRMRKRSFASGTDICTEGQTGDEFFVLAAGEADIIVKGEKVGAYKPGQSFGELALLYSCTRAATIKATSSCTCWAVDAATFRKVAIRSKQGAARGRLDFLKKVPLLQGLDSGTLQRVADALKRVEFAAGSKIVTEGEPGDDFYLIEDGEVKCTKRNGSEEQHLLTLKRGDYFGEMALMLDEPRHATVTSTRPTKCFAISSHDFSRLFGPLRDLIQQQMRMRILKSVPLLSHLDDHVLDKLADAMRIQLFDAGKYVIKEGDKGSRFYIINAGAAKVTKTINGSEEDVGVLNANEFFGERALLSAEPRQANIIATEALECLVLDRDSFKRWLADVDDVRQKKAARDARRVAARPKAQDLQRLRTLGTGTFGRVSLVVHTPTNKVYALKAMQKSQIAETHQERNVQAEKDLLLECAHPFVLALVATYQDEHRLYMLMEIIQGGELWSLIYEKVDATRSLRTGGCGAFEQSSAKFFAGCVIEAFAHIHGKSVAYRDLKPENLLLDERGYVKVIDFGFAKRVPFTDEGGNRQDRTYTICGTPEYLAPEIVRSEGHTTAVDLWALGCLVYELLVGRTPFADDSQSTIFRTIMRSKKVLGESKTWPRGFPSEGKALVKSLLDDAPSYRLGAGRDGLDSVKRHAFFRGFDWKSLADMSQRAPYVPPIKNAMDTRNFDPYDERDSLKPFRGDQRTFGGWSEMGADFPPQKV</sequence>
<keyword evidence="14 23" id="KW-0067">ATP-binding</keyword>
<accession>A0A8J2SGQ5</accession>
<keyword evidence="11" id="KW-0479">Metal-binding</keyword>
<dbReference type="InterPro" id="IPR014710">
    <property type="entry name" value="RmlC-like_jellyroll"/>
</dbReference>
<keyword evidence="13" id="KW-0418">Kinase</keyword>
<dbReference type="InterPro" id="IPR011009">
    <property type="entry name" value="Kinase-like_dom_sf"/>
</dbReference>
<dbReference type="Pfam" id="PF00069">
    <property type="entry name" value="Pkinase"/>
    <property type="match status" value="1"/>
</dbReference>
<evidence type="ECO:0000256" key="10">
    <source>
        <dbReference type="ARBA" id="ARBA00022679"/>
    </source>
</evidence>
<dbReference type="EC" id="2.7.11.1" evidence="5"/>
<evidence type="ECO:0000256" key="5">
    <source>
        <dbReference type="ARBA" id="ARBA00012513"/>
    </source>
</evidence>
<dbReference type="AlphaFoldDB" id="A0A8J2SGQ5"/>
<dbReference type="PRINTS" id="PR00103">
    <property type="entry name" value="CAMPKINASE"/>
</dbReference>
<dbReference type="CDD" id="cd00038">
    <property type="entry name" value="CAP_ED"/>
    <property type="match status" value="3"/>
</dbReference>
<feature type="domain" description="AGC-kinase C-terminal" evidence="27">
    <location>
        <begin position="707"/>
        <end position="770"/>
    </location>
</feature>
<dbReference type="SMART" id="SM00100">
    <property type="entry name" value="cNMP"/>
    <property type="match status" value="3"/>
</dbReference>
<evidence type="ECO:0000256" key="6">
    <source>
        <dbReference type="ARBA" id="ARBA00022490"/>
    </source>
</evidence>
<dbReference type="InterPro" id="IPR018490">
    <property type="entry name" value="cNMP-bd_dom_sf"/>
</dbReference>
<feature type="domain" description="Cyclic nucleotide-binding" evidence="26">
    <location>
        <begin position="173"/>
        <end position="292"/>
    </location>
</feature>
<dbReference type="GO" id="GO:0030553">
    <property type="term" value="F:cGMP binding"/>
    <property type="evidence" value="ECO:0007669"/>
    <property type="project" value="UniProtKB-KW"/>
</dbReference>
<reference evidence="28" key="1">
    <citation type="submission" date="2021-11" db="EMBL/GenBank/DDBJ databases">
        <authorList>
            <consortium name="Genoscope - CEA"/>
            <person name="William W."/>
        </authorList>
    </citation>
    <scope>NUCLEOTIDE SEQUENCE</scope>
</reference>
<feature type="binding site" evidence="23">
    <location>
        <begin position="431"/>
        <end position="439"/>
    </location>
    <ligand>
        <name>ATP</name>
        <dbReference type="ChEBI" id="CHEBI:30616"/>
    </ligand>
</feature>
<proteinExistence type="inferred from homology"/>
<keyword evidence="6" id="KW-0963">Cytoplasm</keyword>
<dbReference type="GO" id="GO:0046872">
    <property type="term" value="F:metal ion binding"/>
    <property type="evidence" value="ECO:0007669"/>
    <property type="project" value="UniProtKB-KW"/>
</dbReference>
<comment type="similarity">
    <text evidence="3">Belongs to the protein kinase superfamily. AGC Ser/Thr protein kinase family. cGMP subfamily.</text>
</comment>
<protein>
    <recommendedName>
        <fullName evidence="17">cGMP-dependent protein kinase</fullName>
        <ecNumber evidence="5">2.7.11.1</ecNumber>
        <ecNumber evidence="4">2.7.11.12</ecNumber>
    </recommendedName>
</protein>
<dbReference type="FunFam" id="3.30.200.20:FF:000042">
    <property type="entry name" value="Aurora kinase A"/>
    <property type="match status" value="1"/>
</dbReference>
<dbReference type="InterPro" id="IPR008271">
    <property type="entry name" value="Ser/Thr_kinase_AS"/>
</dbReference>
<evidence type="ECO:0000256" key="3">
    <source>
        <dbReference type="ARBA" id="ARBA00006352"/>
    </source>
</evidence>
<dbReference type="InterPro" id="IPR002374">
    <property type="entry name" value="cGMP_dep_kinase"/>
</dbReference>
<keyword evidence="29" id="KW-1185">Reference proteome</keyword>
<comment type="catalytic activity">
    <reaction evidence="21">
        <text>L-seryl-[protein] + ATP = O-phospho-L-seryl-[protein] + ADP + H(+)</text>
        <dbReference type="Rhea" id="RHEA:17989"/>
        <dbReference type="Rhea" id="RHEA-COMP:9863"/>
        <dbReference type="Rhea" id="RHEA-COMP:11604"/>
        <dbReference type="ChEBI" id="CHEBI:15378"/>
        <dbReference type="ChEBI" id="CHEBI:29999"/>
        <dbReference type="ChEBI" id="CHEBI:30616"/>
        <dbReference type="ChEBI" id="CHEBI:83421"/>
        <dbReference type="ChEBI" id="CHEBI:456216"/>
        <dbReference type="EC" id="2.7.11.1"/>
    </reaction>
</comment>
<evidence type="ECO:0000256" key="8">
    <source>
        <dbReference type="ARBA" id="ARBA00022535"/>
    </source>
</evidence>
<comment type="catalytic activity">
    <reaction evidence="18">
        <text>L-threonyl-[protein] + ATP = O-phospho-L-threonyl-[protein] + ADP + H(+)</text>
        <dbReference type="Rhea" id="RHEA:46608"/>
        <dbReference type="Rhea" id="RHEA-COMP:11060"/>
        <dbReference type="Rhea" id="RHEA-COMP:11605"/>
        <dbReference type="ChEBI" id="CHEBI:15378"/>
        <dbReference type="ChEBI" id="CHEBI:30013"/>
        <dbReference type="ChEBI" id="CHEBI:30616"/>
        <dbReference type="ChEBI" id="CHEBI:61977"/>
        <dbReference type="ChEBI" id="CHEBI:456216"/>
        <dbReference type="EC" id="2.7.11.12"/>
    </reaction>
</comment>
<dbReference type="InterPro" id="IPR000595">
    <property type="entry name" value="cNMP-bd_dom"/>
</dbReference>
<evidence type="ECO:0000259" key="25">
    <source>
        <dbReference type="PROSITE" id="PS50011"/>
    </source>
</evidence>
<feature type="domain" description="Cyclic nucleotide-binding" evidence="26">
    <location>
        <begin position="55"/>
        <end position="170"/>
    </location>
</feature>
<dbReference type="PANTHER" id="PTHR24353:SF37">
    <property type="entry name" value="CAMP-DEPENDENT PROTEIN KINASE CATALYTIC SUBUNIT PRKX"/>
    <property type="match status" value="1"/>
</dbReference>
<evidence type="ECO:0000259" key="26">
    <source>
        <dbReference type="PROSITE" id="PS50042"/>
    </source>
</evidence>
<dbReference type="InterPro" id="IPR017441">
    <property type="entry name" value="Protein_kinase_ATP_BS"/>
</dbReference>
<keyword evidence="15" id="KW-0460">Magnesium</keyword>
<dbReference type="GO" id="GO:0005952">
    <property type="term" value="C:cAMP-dependent protein kinase complex"/>
    <property type="evidence" value="ECO:0007669"/>
    <property type="project" value="TreeGrafter"/>
</dbReference>
<organism evidence="28 29">
    <name type="scientific">Pelagomonas calceolata</name>
    <dbReference type="NCBI Taxonomy" id="35677"/>
    <lineage>
        <taxon>Eukaryota</taxon>
        <taxon>Sar</taxon>
        <taxon>Stramenopiles</taxon>
        <taxon>Ochrophyta</taxon>
        <taxon>Pelagophyceae</taxon>
        <taxon>Pelagomonadales</taxon>
        <taxon>Pelagomonadaceae</taxon>
        <taxon>Pelagomonas</taxon>
    </lineage>
</organism>
<dbReference type="PROSITE" id="PS00107">
    <property type="entry name" value="PROTEIN_KINASE_ATP"/>
    <property type="match status" value="1"/>
</dbReference>
<dbReference type="SMART" id="SM00133">
    <property type="entry name" value="S_TK_X"/>
    <property type="match status" value="1"/>
</dbReference>
<comment type="cofactor">
    <cofactor evidence="1">
        <name>Mg(2+)</name>
        <dbReference type="ChEBI" id="CHEBI:18420"/>
    </cofactor>
</comment>
<evidence type="ECO:0000256" key="15">
    <source>
        <dbReference type="ARBA" id="ARBA00022842"/>
    </source>
</evidence>
<keyword evidence="12 23" id="KW-0547">Nucleotide-binding</keyword>
<comment type="catalytic activity">
    <reaction evidence="19">
        <text>L-seryl-[protein] + ATP = O-phospho-L-seryl-[protein] + ADP + H(+)</text>
        <dbReference type="Rhea" id="RHEA:17989"/>
        <dbReference type="Rhea" id="RHEA-COMP:9863"/>
        <dbReference type="Rhea" id="RHEA-COMP:11604"/>
        <dbReference type="ChEBI" id="CHEBI:15378"/>
        <dbReference type="ChEBI" id="CHEBI:29999"/>
        <dbReference type="ChEBI" id="CHEBI:30616"/>
        <dbReference type="ChEBI" id="CHEBI:83421"/>
        <dbReference type="ChEBI" id="CHEBI:456216"/>
        <dbReference type="EC" id="2.7.11.12"/>
    </reaction>
</comment>
<keyword evidence="9" id="KW-0597">Phosphoprotein</keyword>
<dbReference type="PROSITE" id="PS50042">
    <property type="entry name" value="CNMP_BINDING_3"/>
    <property type="match status" value="3"/>
</dbReference>
<dbReference type="Pfam" id="PF00027">
    <property type="entry name" value="cNMP_binding"/>
    <property type="match status" value="3"/>
</dbReference>
<evidence type="ECO:0000256" key="7">
    <source>
        <dbReference type="ARBA" id="ARBA00022527"/>
    </source>
</evidence>
<evidence type="ECO:0000256" key="11">
    <source>
        <dbReference type="ARBA" id="ARBA00022723"/>
    </source>
</evidence>
<dbReference type="SUPFAM" id="SSF51206">
    <property type="entry name" value="cAMP-binding domain-like"/>
    <property type="match status" value="3"/>
</dbReference>
<dbReference type="GO" id="GO:0005524">
    <property type="term" value="F:ATP binding"/>
    <property type="evidence" value="ECO:0007669"/>
    <property type="project" value="UniProtKB-UniRule"/>
</dbReference>
<dbReference type="InterPro" id="IPR000961">
    <property type="entry name" value="AGC-kinase_C"/>
</dbReference>
<keyword evidence="8" id="KW-0140">cGMP</keyword>
<evidence type="ECO:0000256" key="24">
    <source>
        <dbReference type="PROSITE-ProRule" id="PRU10141"/>
    </source>
</evidence>
<gene>
    <name evidence="28" type="ORF">PECAL_2P07730</name>
</gene>
<evidence type="ECO:0000256" key="17">
    <source>
        <dbReference type="ARBA" id="ARBA00024113"/>
    </source>
</evidence>
<dbReference type="InterPro" id="IPR018488">
    <property type="entry name" value="cNMP-bd_CS"/>
</dbReference>
<dbReference type="PIRSF" id="PIRSF000559">
    <property type="entry name" value="cGMP-dep_kinase"/>
    <property type="match status" value="1"/>
</dbReference>
<dbReference type="SMART" id="SM00220">
    <property type="entry name" value="S_TKc"/>
    <property type="match status" value="1"/>
</dbReference>
<dbReference type="GO" id="GO:0007010">
    <property type="term" value="P:cytoskeleton organization"/>
    <property type="evidence" value="ECO:0007669"/>
    <property type="project" value="UniProtKB-ARBA"/>
</dbReference>
<dbReference type="PROSITE" id="PS51285">
    <property type="entry name" value="AGC_KINASE_CTER"/>
    <property type="match status" value="1"/>
</dbReference>
<evidence type="ECO:0000256" key="14">
    <source>
        <dbReference type="ARBA" id="ARBA00022840"/>
    </source>
</evidence>
<dbReference type="FunFam" id="1.10.510.10:FF:000024">
    <property type="entry name" value="Probable serine/threonine-protein kinase cot-1"/>
    <property type="match status" value="1"/>
</dbReference>
<dbReference type="PROSITE" id="PS00889">
    <property type="entry name" value="CNMP_BINDING_2"/>
    <property type="match status" value="1"/>
</dbReference>
<dbReference type="EC" id="2.7.11.12" evidence="4"/>
<dbReference type="Gene3D" id="3.30.200.20">
    <property type="entry name" value="Phosphorylase Kinase, domain 1"/>
    <property type="match status" value="1"/>
</dbReference>
<comment type="subcellular location">
    <subcellularLocation>
        <location evidence="2">Endomembrane system</location>
    </subcellularLocation>
</comment>
<evidence type="ECO:0000256" key="2">
    <source>
        <dbReference type="ARBA" id="ARBA00004308"/>
    </source>
</evidence>
<feature type="binding site" evidence="23 24">
    <location>
        <position position="454"/>
    </location>
    <ligand>
        <name>ATP</name>
        <dbReference type="ChEBI" id="CHEBI:30616"/>
    </ligand>
</feature>
<evidence type="ECO:0000256" key="16">
    <source>
        <dbReference type="ARBA" id="ARBA00022992"/>
    </source>
</evidence>